<feature type="region of interest" description="Disordered" evidence="2">
    <location>
        <begin position="1"/>
        <end position="33"/>
    </location>
</feature>
<evidence type="ECO:0000313" key="4">
    <source>
        <dbReference type="Proteomes" id="UP001432322"/>
    </source>
</evidence>
<keyword evidence="1" id="KW-0175">Coiled coil</keyword>
<protein>
    <submittedName>
        <fullName evidence="3">Uncharacterized protein</fullName>
    </submittedName>
</protein>
<organism evidence="3 4">
    <name type="scientific">Pristionchus fissidentatus</name>
    <dbReference type="NCBI Taxonomy" id="1538716"/>
    <lineage>
        <taxon>Eukaryota</taxon>
        <taxon>Metazoa</taxon>
        <taxon>Ecdysozoa</taxon>
        <taxon>Nematoda</taxon>
        <taxon>Chromadorea</taxon>
        <taxon>Rhabditida</taxon>
        <taxon>Rhabditina</taxon>
        <taxon>Diplogasteromorpha</taxon>
        <taxon>Diplogasteroidea</taxon>
        <taxon>Neodiplogasteridae</taxon>
        <taxon>Pristionchus</taxon>
    </lineage>
</organism>
<proteinExistence type="predicted"/>
<keyword evidence="4" id="KW-1185">Reference proteome</keyword>
<feature type="compositionally biased region" description="Basic and acidic residues" evidence="2">
    <location>
        <begin position="13"/>
        <end position="27"/>
    </location>
</feature>
<dbReference type="AlphaFoldDB" id="A0AAV5WQ26"/>
<reference evidence="3" key="1">
    <citation type="submission" date="2023-10" db="EMBL/GenBank/DDBJ databases">
        <title>Genome assembly of Pristionchus species.</title>
        <authorList>
            <person name="Yoshida K."/>
            <person name="Sommer R.J."/>
        </authorList>
    </citation>
    <scope>NUCLEOTIDE SEQUENCE</scope>
    <source>
        <strain evidence="3">RS5133</strain>
    </source>
</reference>
<name>A0AAV5WQ26_9BILA</name>
<comment type="caution">
    <text evidence="3">The sequence shown here is derived from an EMBL/GenBank/DDBJ whole genome shotgun (WGS) entry which is preliminary data.</text>
</comment>
<gene>
    <name evidence="3" type="ORF">PFISCL1PPCAC_24086</name>
</gene>
<dbReference type="Proteomes" id="UP001432322">
    <property type="component" value="Unassembled WGS sequence"/>
</dbReference>
<accession>A0AAV5WQ26</accession>
<feature type="coiled-coil region" evidence="1">
    <location>
        <begin position="190"/>
        <end position="217"/>
    </location>
</feature>
<dbReference type="EMBL" id="BTSY01000006">
    <property type="protein sequence ID" value="GMT32789.1"/>
    <property type="molecule type" value="Genomic_DNA"/>
</dbReference>
<evidence type="ECO:0000313" key="3">
    <source>
        <dbReference type="EMBL" id="GMT32789.1"/>
    </source>
</evidence>
<feature type="non-terminal residue" evidence="3">
    <location>
        <position position="1"/>
    </location>
</feature>
<sequence>FSFKMSRFGSTQTHDRARITDSAHDGPLKTPARRGLTDLRNVNAIQTAEKKLGHGGSSGTPSRIGPVSIRTNQANRKQKQLIVFEDAPPPVKSVNEQHKEEDEEIESCAPLSHMDRSLFCKSVRSCTTLLLEEDNHVPLEDDEEEEEDEKGEEVGGVERYFRGVYNITTANAETMCDEMEVNGDWSDTEIESCETREERKRREVEELEMDYQLYAERQSNIHLVEDYRWLKIEREWREMQDYEVSSSDEEEIDVSI</sequence>
<evidence type="ECO:0000256" key="2">
    <source>
        <dbReference type="SAM" id="MobiDB-lite"/>
    </source>
</evidence>
<evidence type="ECO:0000256" key="1">
    <source>
        <dbReference type="SAM" id="Coils"/>
    </source>
</evidence>